<feature type="region of interest" description="Disordered" evidence="5">
    <location>
        <begin position="1120"/>
        <end position="1147"/>
    </location>
</feature>
<dbReference type="InterPro" id="IPR051293">
    <property type="entry name" value="MTUS1/CCDC69"/>
</dbReference>
<keyword evidence="7" id="KW-1185">Reference proteome</keyword>
<feature type="compositionally biased region" description="Low complexity" evidence="5">
    <location>
        <begin position="777"/>
        <end position="795"/>
    </location>
</feature>
<feature type="region of interest" description="Disordered" evidence="5">
    <location>
        <begin position="565"/>
        <end position="591"/>
    </location>
</feature>
<dbReference type="PANTHER" id="PTHR24200:SF7">
    <property type="entry name" value="MICROTUBULE-ASSOCIATED TUMOR SUPPRESSOR 1"/>
    <property type="match status" value="1"/>
</dbReference>
<comment type="caution">
    <text evidence="6">The sequence shown here is derived from an EMBL/GenBank/DDBJ whole genome shotgun (WGS) entry which is preliminary data.</text>
</comment>
<reference evidence="6" key="1">
    <citation type="journal article" date="2022" name="bioRxiv">
        <title>Sequencing and chromosome-scale assembly of the giantPleurodeles waltlgenome.</title>
        <authorList>
            <person name="Brown T."/>
            <person name="Elewa A."/>
            <person name="Iarovenko S."/>
            <person name="Subramanian E."/>
            <person name="Araus A.J."/>
            <person name="Petzold A."/>
            <person name="Susuki M."/>
            <person name="Suzuki K.-i.T."/>
            <person name="Hayashi T."/>
            <person name="Toyoda A."/>
            <person name="Oliveira C."/>
            <person name="Osipova E."/>
            <person name="Leigh N.D."/>
            <person name="Simon A."/>
            <person name="Yun M.H."/>
        </authorList>
    </citation>
    <scope>NUCLEOTIDE SEQUENCE</scope>
    <source>
        <strain evidence="6">20211129_DDA</strain>
        <tissue evidence="6">Liver</tissue>
    </source>
</reference>
<evidence type="ECO:0000256" key="4">
    <source>
        <dbReference type="ARBA" id="ARBA00023242"/>
    </source>
</evidence>
<dbReference type="GO" id="GO:0010758">
    <property type="term" value="P:regulation of macrophage chemotaxis"/>
    <property type="evidence" value="ECO:0007669"/>
    <property type="project" value="TreeGrafter"/>
</dbReference>
<keyword evidence="3" id="KW-0175">Coiled coil</keyword>
<feature type="compositionally biased region" description="Low complexity" evidence="5">
    <location>
        <begin position="492"/>
        <end position="510"/>
    </location>
</feature>
<proteinExistence type="inferred from homology"/>
<feature type="region of interest" description="Disordered" evidence="5">
    <location>
        <begin position="694"/>
        <end position="825"/>
    </location>
</feature>
<feature type="region of interest" description="Disordered" evidence="5">
    <location>
        <begin position="1258"/>
        <end position="1285"/>
    </location>
</feature>
<feature type="compositionally biased region" description="Low complexity" evidence="5">
    <location>
        <begin position="1270"/>
        <end position="1285"/>
    </location>
</feature>
<sequence>MSVENSEVKESHGLQLTSFLADKNANKVAYSTGGPSRIHFGAGINENVDSESTAGQDPNLGSENEGDPEGSHCPNTGSIELEETIDYTCEKIPLEKMDPPCTASARSQACMRNSRSNVKGPACLGDSTNLPNISTDSVIDSVPYVQTSNVQAFDKHTFCLPFEFKDGRGEADCIHMEVDRTLVWKPPDSDETLEPMLVISEDSFSSSLHTFPSVFCDEMHMRSNSFISSSTEKPQSTSVLESSGAPNDSSDACAALPRLSLEVPCINKGVSNSFTEDMEYVDLPPPSAETKRPIPTTRLVDDRHWGFALPQCGEPDKIDDQHMEYDVPKNETPLKLEESKKERFVVGIKSKCTGSETVQSGTPSTRLASSTHYHDDTFLIGSPNLAGTCTSTPIPESKNMTFFVSGMEDMSETIRPASSELELNGKNIFAESIKAGHGSFASKSKKLFVTPTNKTKKTDIITFPKPNFKNVKPKVMTRPILLSKEVVASKVSPRSPQSASAASSPVTSPSLCSTRLGKRPAVDQDSKSEVAIVKPQQQQALNKQPSSSQDVHSVAYSKHLLSKAPRTISALKPNRGDGERSSSASSACPPAAGTACVQSLKITECKMEKPKLPPKPNILTLRHVGVVKNECSGNPYLQMENLEVVKELTCTDSSEFVAPKVPPPIKVSSAQITIVQKEKPRTVRSTAVFKIPAAKPKVQPSDTARRDSTSKNVVVNGIVSPRRNNQQISNGPESVTSRQKSTAVQSLATITAKASQQRSLPKSRLPLKEPTLQRTPSISSVCSSQSGQSVYSARSATGTNSPKNVATTPTITRSKSVPAPPASKALVSKSKVQPLKIIQTGTKNKAIGLYQNAPKSAGPILSTRKIEAKINSHIGTTATPGGRFAAVEKSKQKANTKTTSTPAPISTEDRKALEFAQCKAKCEKQSGFITQLKQLIISGNQRFEAITVLVQQLLKQREEALKQRRALSQELVSLRGDLVSSSATCEKLEKERNELQVAYEGILEKLKEQHRLELEEREEKLKDYYTEEFQKLQNLFVQEAEKYKAELQGKVDDLNSTHEIFRLELENTHFDAIKQLQEQYERSFSELKSTQEHEKSLLEESLAEQQATLQKTIDELKSENESLREKFRTEEEQRKLAKEKSNQKNPQIMYLEQELESLKAVMEIKNEKLHQQDKKLMQVEKLVDNNATLFEKLKKCQQENEDLKARMDKHMALSRQLSTEQAVLQESLQKESKVNKRLSMENEELLWKLHNGDLCSPKKLSPTSPIPFQSSRSTGSFSSPTVSPR</sequence>
<feature type="region of interest" description="Disordered" evidence="5">
    <location>
        <begin position="488"/>
        <end position="528"/>
    </location>
</feature>
<dbReference type="EMBL" id="JANPWB010000001">
    <property type="protein sequence ID" value="KAJ1215342.1"/>
    <property type="molecule type" value="Genomic_DNA"/>
</dbReference>
<gene>
    <name evidence="6" type="ORF">NDU88_002951</name>
</gene>
<feature type="region of interest" description="Disordered" evidence="5">
    <location>
        <begin position="226"/>
        <end position="248"/>
    </location>
</feature>
<evidence type="ECO:0000313" key="7">
    <source>
        <dbReference type="Proteomes" id="UP001066276"/>
    </source>
</evidence>
<evidence type="ECO:0000256" key="1">
    <source>
        <dbReference type="ARBA" id="ARBA00004123"/>
    </source>
</evidence>
<evidence type="ECO:0008006" key="8">
    <source>
        <dbReference type="Google" id="ProtNLM"/>
    </source>
</evidence>
<protein>
    <recommendedName>
        <fullName evidence="8">Microtubule-associated tumor suppressor 1</fullName>
    </recommendedName>
</protein>
<accession>A0AAV7WRP6</accession>
<organism evidence="6 7">
    <name type="scientific">Pleurodeles waltl</name>
    <name type="common">Iberian ribbed newt</name>
    <dbReference type="NCBI Taxonomy" id="8319"/>
    <lineage>
        <taxon>Eukaryota</taxon>
        <taxon>Metazoa</taxon>
        <taxon>Chordata</taxon>
        <taxon>Craniata</taxon>
        <taxon>Vertebrata</taxon>
        <taxon>Euteleostomi</taxon>
        <taxon>Amphibia</taxon>
        <taxon>Batrachia</taxon>
        <taxon>Caudata</taxon>
        <taxon>Salamandroidea</taxon>
        <taxon>Salamandridae</taxon>
        <taxon>Pleurodelinae</taxon>
        <taxon>Pleurodeles</taxon>
    </lineage>
</organism>
<dbReference type="Proteomes" id="UP001066276">
    <property type="component" value="Chromosome 1_1"/>
</dbReference>
<feature type="compositionally biased region" description="Polar residues" evidence="5">
    <location>
        <begin position="722"/>
        <end position="760"/>
    </location>
</feature>
<name>A0AAV7WRP6_PLEWA</name>
<evidence type="ECO:0000256" key="5">
    <source>
        <dbReference type="SAM" id="MobiDB-lite"/>
    </source>
</evidence>
<comment type="subcellular location">
    <subcellularLocation>
        <location evidence="1">Nucleus</location>
    </subcellularLocation>
</comment>
<feature type="compositionally biased region" description="Basic and acidic residues" evidence="5">
    <location>
        <begin position="1120"/>
        <end position="1142"/>
    </location>
</feature>
<dbReference type="GO" id="GO:0005634">
    <property type="term" value="C:nucleus"/>
    <property type="evidence" value="ECO:0007669"/>
    <property type="project" value="UniProtKB-SubCell"/>
</dbReference>
<comment type="similarity">
    <text evidence="2">Belongs to the MTUS1 family.</text>
</comment>
<evidence type="ECO:0000256" key="2">
    <source>
        <dbReference type="ARBA" id="ARBA00007585"/>
    </source>
</evidence>
<dbReference type="GO" id="GO:0008017">
    <property type="term" value="F:microtubule binding"/>
    <property type="evidence" value="ECO:0007669"/>
    <property type="project" value="TreeGrafter"/>
</dbReference>
<feature type="compositionally biased region" description="Polar residues" evidence="5">
    <location>
        <begin position="796"/>
        <end position="815"/>
    </location>
</feature>
<dbReference type="PANTHER" id="PTHR24200">
    <property type="entry name" value="TOUCAN, ISOFORM A"/>
    <property type="match status" value="1"/>
</dbReference>
<keyword evidence="4" id="KW-0539">Nucleus</keyword>
<feature type="region of interest" description="Disordered" evidence="5">
    <location>
        <begin position="28"/>
        <end position="77"/>
    </location>
</feature>
<evidence type="ECO:0000313" key="6">
    <source>
        <dbReference type="EMBL" id="KAJ1215342.1"/>
    </source>
</evidence>
<dbReference type="GO" id="GO:0005737">
    <property type="term" value="C:cytoplasm"/>
    <property type="evidence" value="ECO:0007669"/>
    <property type="project" value="TreeGrafter"/>
</dbReference>
<evidence type="ECO:0000256" key="3">
    <source>
        <dbReference type="ARBA" id="ARBA00023054"/>
    </source>
</evidence>
<feature type="compositionally biased region" description="Polar residues" evidence="5">
    <location>
        <begin position="50"/>
        <end position="62"/>
    </location>
</feature>
<feature type="compositionally biased region" description="Low complexity" evidence="5">
    <location>
        <begin position="581"/>
        <end position="591"/>
    </location>
</feature>